<accession>F9NVX9</accession>
<comment type="caution">
    <text evidence="1">The sequence shown here is derived from an EMBL/GenBank/DDBJ whole genome shotgun (WGS) entry which is preliminary data.</text>
</comment>
<gene>
    <name evidence="1" type="ORF">HMPREF1162_1710</name>
</gene>
<reference evidence="1 2" key="1">
    <citation type="submission" date="2011-07" db="EMBL/GenBank/DDBJ databases">
        <title>Genome Sequence of Propionibacterium acnes SK182B-JCVI.</title>
        <authorList>
            <person name="Durkin A.S."/>
            <person name="Madupu R."/>
            <person name="Hostetler J."/>
            <person name="Radune D."/>
            <person name="Torralba M."/>
            <person name="Methe B."/>
            <person name="Sutton G."/>
            <person name="Strausberg R.L."/>
            <person name="Nelson K.E."/>
        </authorList>
    </citation>
    <scope>NUCLEOTIDE SEQUENCE [LARGE SCALE GENOMIC DNA]</scope>
    <source>
        <strain evidence="1 2">SK182B-JCVI</strain>
    </source>
</reference>
<evidence type="ECO:0000313" key="2">
    <source>
        <dbReference type="Proteomes" id="UP000007832"/>
    </source>
</evidence>
<name>F9NVX9_9ACTN</name>
<protein>
    <submittedName>
        <fullName evidence="1">Uncharacterized protein</fullName>
    </submittedName>
</protein>
<evidence type="ECO:0000313" key="1">
    <source>
        <dbReference type="EMBL" id="EGR96884.1"/>
    </source>
</evidence>
<sequence length="38" mass="4319">MSHYLDCASLRANAIRGAVSWRGMGFVRTGVRRYTMVE</sequence>
<dbReference type="AlphaFoldDB" id="F9NVX9"/>
<dbReference type="Proteomes" id="UP000007832">
    <property type="component" value="Unassembled WGS sequence"/>
</dbReference>
<organism evidence="1 2">
    <name type="scientific">[Propionibacterium] namnetense SK182B-JCVI</name>
    <dbReference type="NCBI Taxonomy" id="1051006"/>
    <lineage>
        <taxon>Bacteria</taxon>
        <taxon>Bacillati</taxon>
        <taxon>Actinomycetota</taxon>
        <taxon>Actinomycetes</taxon>
        <taxon>Propionibacteriales</taxon>
        <taxon>Propionibacteriaceae</taxon>
        <taxon>Cutibacterium</taxon>
    </lineage>
</organism>
<proteinExistence type="predicted"/>
<dbReference type="EMBL" id="AFUN01000034">
    <property type="protein sequence ID" value="EGR96884.1"/>
    <property type="molecule type" value="Genomic_DNA"/>
</dbReference>